<accession>A0ABM7T4F3</accession>
<gene>
    <name evidence="1" type="ORF">psyc5s11_29060</name>
</gene>
<evidence type="ECO:0000313" key="2">
    <source>
        <dbReference type="Proteomes" id="UP000824633"/>
    </source>
</evidence>
<proteinExistence type="predicted"/>
<dbReference type="Proteomes" id="UP000824633">
    <property type="component" value="Chromosome"/>
</dbReference>
<protein>
    <submittedName>
        <fullName evidence="1">Uncharacterized protein</fullName>
    </submittedName>
</protein>
<keyword evidence="2" id="KW-1185">Reference proteome</keyword>
<sequence length="77" mass="8828">MEKYSECQFCKSAWENGYSNGKRLYYCTYSTGGKLIMKFGSDFIGEGETSSNNELNVKTSPFWCPIRKKNLKQGISF</sequence>
<evidence type="ECO:0000313" key="1">
    <source>
        <dbReference type="EMBL" id="BCZ46839.1"/>
    </source>
</evidence>
<reference evidence="2" key="1">
    <citation type="submission" date="2021-07" db="EMBL/GenBank/DDBJ databases">
        <title>Complete genome sequencing of a Clostridium isolate.</title>
        <authorList>
            <person name="Ueki A."/>
            <person name="Tonouchi A."/>
        </authorList>
    </citation>
    <scope>NUCLEOTIDE SEQUENCE [LARGE SCALE GENOMIC DNA]</scope>
    <source>
        <strain evidence="2">C5S11</strain>
    </source>
</reference>
<name>A0ABM7T4F3_9CLOT</name>
<organism evidence="1 2">
    <name type="scientific">Clostridium gelidum</name>
    <dbReference type="NCBI Taxonomy" id="704125"/>
    <lineage>
        <taxon>Bacteria</taxon>
        <taxon>Bacillati</taxon>
        <taxon>Bacillota</taxon>
        <taxon>Clostridia</taxon>
        <taxon>Eubacteriales</taxon>
        <taxon>Clostridiaceae</taxon>
        <taxon>Clostridium</taxon>
    </lineage>
</organism>
<dbReference type="RefSeq" id="WP_224033239.1">
    <property type="nucleotide sequence ID" value="NZ_AP024849.1"/>
</dbReference>
<dbReference type="EMBL" id="AP024849">
    <property type="protein sequence ID" value="BCZ46839.1"/>
    <property type="molecule type" value="Genomic_DNA"/>
</dbReference>